<feature type="transmembrane region" description="Helical" evidence="1">
    <location>
        <begin position="28"/>
        <end position="51"/>
    </location>
</feature>
<proteinExistence type="predicted"/>
<accession>A0A2G4SS48</accession>
<keyword evidence="1" id="KW-0472">Membrane</keyword>
<dbReference type="GeneID" id="35442163"/>
<name>A0A2G4SS48_RHIZD</name>
<keyword evidence="1" id="KW-0812">Transmembrane</keyword>
<reference evidence="2 3" key="1">
    <citation type="journal article" date="2016" name="Proc. Natl. Acad. Sci. U.S.A.">
        <title>Lipid metabolic changes in an early divergent fungus govern the establishment of a mutualistic symbiosis with endobacteria.</title>
        <authorList>
            <person name="Lastovetsky O.A."/>
            <person name="Gaspar M.L."/>
            <person name="Mondo S.J."/>
            <person name="LaButti K.M."/>
            <person name="Sandor L."/>
            <person name="Grigoriev I.V."/>
            <person name="Henry S.A."/>
            <person name="Pawlowska T.E."/>
        </authorList>
    </citation>
    <scope>NUCLEOTIDE SEQUENCE [LARGE SCALE GENOMIC DNA]</scope>
    <source>
        <strain evidence="2 3">ATCC 52813</strain>
    </source>
</reference>
<evidence type="ECO:0000256" key="1">
    <source>
        <dbReference type="SAM" id="Phobius"/>
    </source>
</evidence>
<organism evidence="2 3">
    <name type="scientific">Rhizopus microsporus ATCC 52813</name>
    <dbReference type="NCBI Taxonomy" id="1340429"/>
    <lineage>
        <taxon>Eukaryota</taxon>
        <taxon>Fungi</taxon>
        <taxon>Fungi incertae sedis</taxon>
        <taxon>Mucoromycota</taxon>
        <taxon>Mucoromycotina</taxon>
        <taxon>Mucoromycetes</taxon>
        <taxon>Mucorales</taxon>
        <taxon>Mucorineae</taxon>
        <taxon>Rhizopodaceae</taxon>
        <taxon>Rhizopus</taxon>
    </lineage>
</organism>
<dbReference type="RefSeq" id="XP_023465301.1">
    <property type="nucleotide sequence ID" value="XM_023611173.1"/>
</dbReference>
<dbReference type="Proteomes" id="UP000242254">
    <property type="component" value="Unassembled WGS sequence"/>
</dbReference>
<keyword evidence="3" id="KW-1185">Reference proteome</keyword>
<dbReference type="AlphaFoldDB" id="A0A2G4SS48"/>
<sequence>MTSIFVNRTTLELAGCNFDLGKEHTHSALLAISLYSLPFVCFPVPLCYYLFGNR</sequence>
<evidence type="ECO:0000313" key="2">
    <source>
        <dbReference type="EMBL" id="PHZ11593.1"/>
    </source>
</evidence>
<protein>
    <submittedName>
        <fullName evidence="2">Uncharacterized protein</fullName>
    </submittedName>
</protein>
<evidence type="ECO:0000313" key="3">
    <source>
        <dbReference type="Proteomes" id="UP000242254"/>
    </source>
</evidence>
<dbReference type="EMBL" id="KZ303851">
    <property type="protein sequence ID" value="PHZ11593.1"/>
    <property type="molecule type" value="Genomic_DNA"/>
</dbReference>
<keyword evidence="1" id="KW-1133">Transmembrane helix</keyword>
<gene>
    <name evidence="2" type="ORF">RHIMIDRAFT_255579</name>
</gene>